<evidence type="ECO:0000256" key="1">
    <source>
        <dbReference type="ARBA" id="ARBA00005662"/>
    </source>
</evidence>
<dbReference type="PANTHER" id="PTHR33393:SF11">
    <property type="entry name" value="POLYGLUTAMINE SYNTHESIS ACCESSORY PROTEIN RV0574C-RELATED"/>
    <property type="match status" value="1"/>
</dbReference>
<reference evidence="3 4" key="1">
    <citation type="journal article" date="2016" name="Nat. Commun.">
        <title>Thousands of microbial genomes shed light on interconnected biogeochemical processes in an aquifer system.</title>
        <authorList>
            <person name="Anantharaman K."/>
            <person name="Brown C.T."/>
            <person name="Hug L.A."/>
            <person name="Sharon I."/>
            <person name="Castelle C.J."/>
            <person name="Probst A.J."/>
            <person name="Thomas B.C."/>
            <person name="Singh A."/>
            <person name="Wilkins M.J."/>
            <person name="Karaoz U."/>
            <person name="Brodie E.L."/>
            <person name="Williams K.H."/>
            <person name="Hubbard S.S."/>
            <person name="Banfield J.F."/>
        </authorList>
    </citation>
    <scope>NUCLEOTIDE SEQUENCE [LARGE SCALE GENOMIC DNA]</scope>
</reference>
<dbReference type="CDD" id="cd07381">
    <property type="entry name" value="MPP_CapA"/>
    <property type="match status" value="1"/>
</dbReference>
<comment type="caution">
    <text evidence="3">The sequence shown here is derived from an EMBL/GenBank/DDBJ whole genome shotgun (WGS) entry which is preliminary data.</text>
</comment>
<sequence length="322" mass="36108">MKIRFALMAVTLAMLAGLVLGIRDSKLEQSTAFVRDAVVQHSAESIPKKATFVFVGDIMLARYVAKYSDAHEDPVWPFRNVLGFLQEADMTFGNLESVISDAGSDARNLYSFRAHPKMLAGLLAAGFDAVSVVNNHSLDWGREAFFDSSTRLRKADIRPVANEVEVFEAGGFRIGIYAYTDLLQAEGVNSFDVDRVVPQIGLDKERLGLDYSIVSFHWGNEYETTSSASQRYIAHSLVDAGADIVVGHHPHVAQEYEWYNRSLILYSLGNFVFDQNFSEETMRGLVARVGLSEERIEPEFFVSYINKEYQVEKIEPLAILNE</sequence>
<evidence type="ECO:0000313" key="3">
    <source>
        <dbReference type="EMBL" id="OGM92389.1"/>
    </source>
</evidence>
<dbReference type="Pfam" id="PF09587">
    <property type="entry name" value="PGA_cap"/>
    <property type="match status" value="1"/>
</dbReference>
<dbReference type="InterPro" id="IPR052169">
    <property type="entry name" value="CW_Biosynth-Accessory"/>
</dbReference>
<dbReference type="SMART" id="SM00854">
    <property type="entry name" value="PGA_cap"/>
    <property type="match status" value="1"/>
</dbReference>
<organism evidence="3 4">
    <name type="scientific">Candidatus Wolfebacteria bacterium RIFCSPHIGHO2_01_FULL_48_22</name>
    <dbReference type="NCBI Taxonomy" id="1802555"/>
    <lineage>
        <taxon>Bacteria</taxon>
        <taxon>Candidatus Wolfeibacteriota</taxon>
    </lineage>
</organism>
<feature type="domain" description="Capsule synthesis protein CapA" evidence="2">
    <location>
        <begin position="51"/>
        <end position="275"/>
    </location>
</feature>
<accession>A0A1F8DWH1</accession>
<dbReference type="InterPro" id="IPR019079">
    <property type="entry name" value="Capsule_synth_CapA"/>
</dbReference>
<proteinExistence type="inferred from homology"/>
<dbReference type="AlphaFoldDB" id="A0A1F8DWH1"/>
<comment type="similarity">
    <text evidence="1">Belongs to the CapA family.</text>
</comment>
<dbReference type="PANTHER" id="PTHR33393">
    <property type="entry name" value="POLYGLUTAMINE SYNTHESIS ACCESSORY PROTEIN RV0574C-RELATED"/>
    <property type="match status" value="1"/>
</dbReference>
<dbReference type="InterPro" id="IPR029052">
    <property type="entry name" value="Metallo-depent_PP-like"/>
</dbReference>
<protein>
    <recommendedName>
        <fullName evidence="2">Capsule synthesis protein CapA domain-containing protein</fullName>
    </recommendedName>
</protein>
<name>A0A1F8DWH1_9BACT</name>
<dbReference type="Gene3D" id="3.60.21.10">
    <property type="match status" value="1"/>
</dbReference>
<dbReference type="Proteomes" id="UP000177029">
    <property type="component" value="Unassembled WGS sequence"/>
</dbReference>
<dbReference type="SUPFAM" id="SSF56300">
    <property type="entry name" value="Metallo-dependent phosphatases"/>
    <property type="match status" value="1"/>
</dbReference>
<dbReference type="STRING" id="1802555.A2755_01325"/>
<evidence type="ECO:0000259" key="2">
    <source>
        <dbReference type="SMART" id="SM00854"/>
    </source>
</evidence>
<evidence type="ECO:0000313" key="4">
    <source>
        <dbReference type="Proteomes" id="UP000177029"/>
    </source>
</evidence>
<dbReference type="EMBL" id="MGIP01000002">
    <property type="protein sequence ID" value="OGM92389.1"/>
    <property type="molecule type" value="Genomic_DNA"/>
</dbReference>
<gene>
    <name evidence="3" type="ORF">A2755_01325</name>
</gene>